<gene>
    <name evidence="1" type="ORF">E4634_06815</name>
</gene>
<accession>A0A4Z0M664</accession>
<reference evidence="1 2" key="1">
    <citation type="submission" date="2019-04" db="EMBL/GenBank/DDBJ databases">
        <title>Taxonomy of novel Haliea sp. from mangrove soil of West Coast of India.</title>
        <authorList>
            <person name="Verma A."/>
            <person name="Kumar P."/>
            <person name="Krishnamurthi S."/>
        </authorList>
    </citation>
    <scope>NUCLEOTIDE SEQUENCE [LARGE SCALE GENOMIC DNA]</scope>
    <source>
        <strain evidence="1 2">SAOS-164</strain>
    </source>
</reference>
<dbReference type="InterPro" id="IPR027417">
    <property type="entry name" value="P-loop_NTPase"/>
</dbReference>
<proteinExistence type="predicted"/>
<comment type="caution">
    <text evidence="1">The sequence shown here is derived from an EMBL/GenBank/DDBJ whole genome shotgun (WGS) entry which is preliminary data.</text>
</comment>
<evidence type="ECO:0000313" key="2">
    <source>
        <dbReference type="Proteomes" id="UP000298050"/>
    </source>
</evidence>
<dbReference type="Proteomes" id="UP000298050">
    <property type="component" value="Unassembled WGS sequence"/>
</dbReference>
<dbReference type="SUPFAM" id="SSF52540">
    <property type="entry name" value="P-loop containing nucleoside triphosphate hydrolases"/>
    <property type="match status" value="1"/>
</dbReference>
<evidence type="ECO:0000313" key="1">
    <source>
        <dbReference type="EMBL" id="TGD74897.1"/>
    </source>
</evidence>
<dbReference type="AlphaFoldDB" id="A0A4Z0M664"/>
<organism evidence="1 2">
    <name type="scientific">Mangrovimicrobium sediminis</name>
    <dbReference type="NCBI Taxonomy" id="2562682"/>
    <lineage>
        <taxon>Bacteria</taxon>
        <taxon>Pseudomonadati</taxon>
        <taxon>Pseudomonadota</taxon>
        <taxon>Gammaproteobacteria</taxon>
        <taxon>Cellvibrionales</taxon>
        <taxon>Halieaceae</taxon>
        <taxon>Mangrovimicrobium</taxon>
    </lineage>
</organism>
<protein>
    <submittedName>
        <fullName evidence="1">Uncharacterized protein</fullName>
    </submittedName>
</protein>
<name>A0A4Z0M664_9GAMM</name>
<dbReference type="RefSeq" id="WP_135442089.1">
    <property type="nucleotide sequence ID" value="NZ_SRLE01000005.1"/>
</dbReference>
<sequence>MTGNLIVVTGTTGSGKTTTCREFIDRHDDPWLHFGADNALGTLMSRKFVDGGARCDEGVCIEPADADDPDSPYELKLGAVGMPVIHAMHRMIAAALDFGMNIITDHVTTMNPPILEDCVRVLHGYPVLFVALKPPPEILDARIDGRLEDVARVVGMEQAKVTNERTRRGSQSIGREIYSHDCFDLVLDTGKLSPAEVAQAIAQRQRMGPGEGFGRLAGRFGVAG</sequence>
<dbReference type="Gene3D" id="3.40.50.300">
    <property type="entry name" value="P-loop containing nucleotide triphosphate hydrolases"/>
    <property type="match status" value="1"/>
</dbReference>
<dbReference type="EMBL" id="SRLE01000005">
    <property type="protein sequence ID" value="TGD74897.1"/>
    <property type="molecule type" value="Genomic_DNA"/>
</dbReference>
<keyword evidence="2" id="KW-1185">Reference proteome</keyword>
<dbReference type="Pfam" id="PF07931">
    <property type="entry name" value="CPT"/>
    <property type="match status" value="1"/>
</dbReference>
<dbReference type="OrthoDB" id="67453at2"/>